<comment type="caution">
    <text evidence="3">The sequence shown here is derived from an EMBL/GenBank/DDBJ whole genome shotgun (WGS) entry which is preliminary data.</text>
</comment>
<feature type="transmembrane region" description="Helical" evidence="2">
    <location>
        <begin position="644"/>
        <end position="667"/>
    </location>
</feature>
<evidence type="ECO:0000313" key="3">
    <source>
        <dbReference type="EMBL" id="KAG8180397.1"/>
    </source>
</evidence>
<feature type="transmembrane region" description="Helical" evidence="2">
    <location>
        <begin position="230"/>
        <end position="249"/>
    </location>
</feature>
<keyword evidence="2" id="KW-1133">Transmembrane helix</keyword>
<keyword evidence="2" id="KW-0472">Membrane</keyword>
<dbReference type="AlphaFoldDB" id="A0AAV6U7U1"/>
<accession>A0AAV6U7U1</accession>
<dbReference type="Pfam" id="PF07690">
    <property type="entry name" value="MFS_1"/>
    <property type="match status" value="2"/>
</dbReference>
<feature type="transmembrane region" description="Helical" evidence="2">
    <location>
        <begin position="166"/>
        <end position="186"/>
    </location>
</feature>
<feature type="transmembrane region" description="Helical" evidence="2">
    <location>
        <begin position="198"/>
        <end position="218"/>
    </location>
</feature>
<feature type="transmembrane region" description="Helical" evidence="2">
    <location>
        <begin position="70"/>
        <end position="100"/>
    </location>
</feature>
<organism evidence="3 4">
    <name type="scientific">Oedothorax gibbosus</name>
    <dbReference type="NCBI Taxonomy" id="931172"/>
    <lineage>
        <taxon>Eukaryota</taxon>
        <taxon>Metazoa</taxon>
        <taxon>Ecdysozoa</taxon>
        <taxon>Arthropoda</taxon>
        <taxon>Chelicerata</taxon>
        <taxon>Arachnida</taxon>
        <taxon>Araneae</taxon>
        <taxon>Araneomorphae</taxon>
        <taxon>Entelegynae</taxon>
        <taxon>Araneoidea</taxon>
        <taxon>Linyphiidae</taxon>
        <taxon>Erigoninae</taxon>
        <taxon>Oedothorax</taxon>
    </lineage>
</organism>
<dbReference type="GO" id="GO:0008028">
    <property type="term" value="F:monocarboxylic acid transmembrane transporter activity"/>
    <property type="evidence" value="ECO:0007669"/>
    <property type="project" value="TreeGrafter"/>
</dbReference>
<feature type="transmembrane region" description="Helical" evidence="2">
    <location>
        <begin position="612"/>
        <end position="632"/>
    </location>
</feature>
<feature type="transmembrane region" description="Helical" evidence="2">
    <location>
        <begin position="589"/>
        <end position="606"/>
    </location>
</feature>
<protein>
    <recommendedName>
        <fullName evidence="5">Monocarboxylate transporter 9</fullName>
    </recommendedName>
</protein>
<keyword evidence="2" id="KW-0812">Transmembrane</keyword>
<sequence length="720" mass="80560">MKCRAYKRSSFIKHLRAKLRNKMAPGPKAGYYEETEREPLLGVPNPAAKTDVEKGSNKGQTKSVPGPDGLLSWGVAIANFLINFIVVGLGRMSGILYVVFMQLFNADRQTASIPFSVQQAARNLFGPLAGILGQKYGIRSVVIVGGFVGTISAGVCFFATDLNWITVMWGLMFGICTALTTTLNQISIDQYFEKYRTSAGGLAFSGGCVGAFIFPVVLELLIERYGLGGTFLVMAAMILNVVPCALVLVDPPWKKQPTQQTSEALLDKSSTARIENEKTSYNTFSSTPKHDNRVEKYIDFEYLRQKSEFVYQLFSVTVAPEEFLQDTLLETEWSAFDALPIVEELEDLYSYLNPSLIIKKPTEMATLVDELTRSVHVIEVTCPTDNNSALTASMNANDRESKCNSEMFDNYEDNPRWLFLAIKLSELCERSNIDIYTFFPTSSHTTVAKVMELLNDFNHLIIKHEENSTLIKTEKVKQENISNKEADKPPFRKTDKRKHRNSNSLVVHIQTAIQLHGNPLFLLICLCRGVFMLTFIPMVTIIVDLAVDKGLKQDTGKYVIACLSLGDLLGRLCLGWVTDSGLLSLPRYMLVVMLLLGASTATLPLMHSEVSLMPAVLVFGMLQGSLFIRHQILVSNYMRPHEQAIGMGFINLLSGFLGFTLPFYIGYFRDTLGSYDKMFYVNGGICAGIGLLWMFEPCIVRWSQNSKLNEYKHFTETIKD</sequence>
<evidence type="ECO:0000256" key="2">
    <source>
        <dbReference type="SAM" id="Phobius"/>
    </source>
</evidence>
<gene>
    <name evidence="3" type="ORF">JTE90_025447</name>
</gene>
<keyword evidence="4" id="KW-1185">Reference proteome</keyword>
<evidence type="ECO:0000256" key="1">
    <source>
        <dbReference type="SAM" id="MobiDB-lite"/>
    </source>
</evidence>
<evidence type="ECO:0008006" key="5">
    <source>
        <dbReference type="Google" id="ProtNLM"/>
    </source>
</evidence>
<dbReference type="InterPro" id="IPR036259">
    <property type="entry name" value="MFS_trans_sf"/>
</dbReference>
<evidence type="ECO:0000313" key="4">
    <source>
        <dbReference type="Proteomes" id="UP000827092"/>
    </source>
</evidence>
<reference evidence="3 4" key="1">
    <citation type="journal article" date="2022" name="Nat. Ecol. Evol.">
        <title>A masculinizing supergene underlies an exaggerated male reproductive morph in a spider.</title>
        <authorList>
            <person name="Hendrickx F."/>
            <person name="De Corte Z."/>
            <person name="Sonet G."/>
            <person name="Van Belleghem S.M."/>
            <person name="Kostlbacher S."/>
            <person name="Vangestel C."/>
        </authorList>
    </citation>
    <scope>NUCLEOTIDE SEQUENCE [LARGE SCALE GENOMIC DNA]</scope>
    <source>
        <strain evidence="3">W744_W776</strain>
    </source>
</reference>
<dbReference type="InterPro" id="IPR011701">
    <property type="entry name" value="MFS"/>
</dbReference>
<proteinExistence type="predicted"/>
<feature type="transmembrane region" description="Helical" evidence="2">
    <location>
        <begin position="679"/>
        <end position="700"/>
    </location>
</feature>
<feature type="transmembrane region" description="Helical" evidence="2">
    <location>
        <begin position="520"/>
        <end position="546"/>
    </location>
</feature>
<feature type="region of interest" description="Disordered" evidence="1">
    <location>
        <begin position="41"/>
        <end position="63"/>
    </location>
</feature>
<dbReference type="Gene3D" id="1.20.1250.20">
    <property type="entry name" value="MFS general substrate transporter like domains"/>
    <property type="match status" value="2"/>
</dbReference>
<dbReference type="SUPFAM" id="SSF103473">
    <property type="entry name" value="MFS general substrate transporter"/>
    <property type="match status" value="1"/>
</dbReference>
<dbReference type="EMBL" id="JAFNEN010000565">
    <property type="protein sequence ID" value="KAG8180397.1"/>
    <property type="molecule type" value="Genomic_DNA"/>
</dbReference>
<dbReference type="PANTHER" id="PTHR11360">
    <property type="entry name" value="MONOCARBOXYLATE TRANSPORTER"/>
    <property type="match status" value="1"/>
</dbReference>
<dbReference type="PANTHER" id="PTHR11360:SF303">
    <property type="entry name" value="MAJOR FACILITATOR SUPERFAMILY (MFS) PROFILE DOMAIN-CONTAINING PROTEIN"/>
    <property type="match status" value="1"/>
</dbReference>
<dbReference type="InterPro" id="IPR050327">
    <property type="entry name" value="Proton-linked_MCT"/>
</dbReference>
<dbReference type="Proteomes" id="UP000827092">
    <property type="component" value="Unassembled WGS sequence"/>
</dbReference>
<name>A0AAV6U7U1_9ARAC</name>
<feature type="transmembrane region" description="Helical" evidence="2">
    <location>
        <begin position="558"/>
        <end position="577"/>
    </location>
</feature>
<feature type="transmembrane region" description="Helical" evidence="2">
    <location>
        <begin position="141"/>
        <end position="160"/>
    </location>
</feature>